<dbReference type="InterPro" id="IPR011010">
    <property type="entry name" value="DNA_brk_join_enz"/>
</dbReference>
<dbReference type="PANTHER" id="PTHR30349:SF81">
    <property type="entry name" value="TYROSINE RECOMBINASE XERC"/>
    <property type="match status" value="1"/>
</dbReference>
<dbReference type="Proteomes" id="UP000182573">
    <property type="component" value="Unassembled WGS sequence"/>
</dbReference>
<dbReference type="Pfam" id="PF00589">
    <property type="entry name" value="Phage_integrase"/>
    <property type="match status" value="1"/>
</dbReference>
<evidence type="ECO:0000313" key="3">
    <source>
        <dbReference type="EMBL" id="SDX27859.1"/>
    </source>
</evidence>
<accession>A0A1H3AG97</accession>
<dbReference type="InterPro" id="IPR013762">
    <property type="entry name" value="Integrase-like_cat_sf"/>
</dbReference>
<dbReference type="GO" id="GO:0003677">
    <property type="term" value="F:DNA binding"/>
    <property type="evidence" value="ECO:0007669"/>
    <property type="project" value="InterPro"/>
</dbReference>
<protein>
    <submittedName>
        <fullName evidence="3">Integrase/recombinase XerD</fullName>
    </submittedName>
</protein>
<dbReference type="SUPFAM" id="SSF56349">
    <property type="entry name" value="DNA breaking-rejoining enzymes"/>
    <property type="match status" value="1"/>
</dbReference>
<evidence type="ECO:0000256" key="1">
    <source>
        <dbReference type="ARBA" id="ARBA00023172"/>
    </source>
</evidence>
<reference evidence="3 4" key="1">
    <citation type="submission" date="2016-10" db="EMBL/GenBank/DDBJ databases">
        <authorList>
            <person name="de Groot N.N."/>
        </authorList>
    </citation>
    <scope>NUCLEOTIDE SEQUENCE [LARGE SCALE GENOMIC DNA]</scope>
    <source>
        <strain evidence="3 4">DSM 3756</strain>
    </source>
</reference>
<dbReference type="Gene3D" id="1.10.443.10">
    <property type="entry name" value="Intergrase catalytic core"/>
    <property type="match status" value="1"/>
</dbReference>
<gene>
    <name evidence="3" type="ORF">SAMN05443574_12415</name>
</gene>
<dbReference type="AlphaFoldDB" id="A0A1H3AG97"/>
<keyword evidence="1" id="KW-0233">DNA recombination</keyword>
<dbReference type="InterPro" id="IPR002104">
    <property type="entry name" value="Integrase_catalytic"/>
</dbReference>
<organism evidence="3 4">
    <name type="scientific">Haloarcula vallismortis</name>
    <name type="common">Halobacterium vallismortis</name>
    <dbReference type="NCBI Taxonomy" id="28442"/>
    <lineage>
        <taxon>Archaea</taxon>
        <taxon>Methanobacteriati</taxon>
        <taxon>Methanobacteriota</taxon>
        <taxon>Stenosarchaea group</taxon>
        <taxon>Halobacteria</taxon>
        <taxon>Halobacteriales</taxon>
        <taxon>Haloarculaceae</taxon>
        <taxon>Haloarcula</taxon>
    </lineage>
</organism>
<proteinExistence type="predicted"/>
<sequence>MSDEYAKEWLSVEEWQKLRTAPDDKDYQRGNTEMKRWRDALLLKVTYRGGLRISEALDLQYPYNFRTEGDEGFVVLKETKTSDDIELQPVGKDLVREVSRFMQAYYDESETNFVFNNGRGGSLSRQRAYQIVNELAEVVGIDKKLGTHTLRRSRAKHLHESGEMDLSDVSDFLRHSKVSTTRDYLNISKKQMAQTVSKIDEQQDL</sequence>
<dbReference type="PANTHER" id="PTHR30349">
    <property type="entry name" value="PHAGE INTEGRASE-RELATED"/>
    <property type="match status" value="1"/>
</dbReference>
<dbReference type="PROSITE" id="PS51898">
    <property type="entry name" value="TYR_RECOMBINASE"/>
    <property type="match status" value="1"/>
</dbReference>
<name>A0A1H3AG97_HALVA</name>
<feature type="domain" description="Tyr recombinase" evidence="2">
    <location>
        <begin position="5"/>
        <end position="197"/>
    </location>
</feature>
<dbReference type="RefSeq" id="WP_004515765.1">
    <property type="nucleotide sequence ID" value="NZ_FNOF01000024.1"/>
</dbReference>
<dbReference type="STRING" id="28442.SAMN05443574_12415"/>
<evidence type="ECO:0000259" key="2">
    <source>
        <dbReference type="PROSITE" id="PS51898"/>
    </source>
</evidence>
<dbReference type="GO" id="GO:0006310">
    <property type="term" value="P:DNA recombination"/>
    <property type="evidence" value="ECO:0007669"/>
    <property type="project" value="UniProtKB-KW"/>
</dbReference>
<dbReference type="GO" id="GO:0015074">
    <property type="term" value="P:DNA integration"/>
    <property type="evidence" value="ECO:0007669"/>
    <property type="project" value="InterPro"/>
</dbReference>
<dbReference type="EMBL" id="FNOF01000024">
    <property type="protein sequence ID" value="SDX27859.1"/>
    <property type="molecule type" value="Genomic_DNA"/>
</dbReference>
<dbReference type="InterPro" id="IPR050090">
    <property type="entry name" value="Tyrosine_recombinase_XerCD"/>
</dbReference>
<evidence type="ECO:0000313" key="4">
    <source>
        <dbReference type="Proteomes" id="UP000182573"/>
    </source>
</evidence>